<dbReference type="Gene3D" id="3.90.190.20">
    <property type="entry name" value="Mur ligase, C-terminal domain"/>
    <property type="match status" value="1"/>
</dbReference>
<dbReference type="InterPro" id="IPR051046">
    <property type="entry name" value="MurCDEF_CellWall_CoF430Synth"/>
</dbReference>
<keyword evidence="6 10" id="KW-0133">Cell shape</keyword>
<keyword evidence="3 10" id="KW-0132">Cell division</keyword>
<keyword evidence="1 10" id="KW-0963">Cytoplasm</keyword>
<comment type="function">
    <text evidence="10 11">Involved in cell wall formation. Catalyzes the final step in the synthesis of UDP-N-acetylmuramoyl-pentapeptide, the precursor of murein.</text>
</comment>
<dbReference type="GO" id="GO:0009252">
    <property type="term" value="P:peptidoglycan biosynthetic process"/>
    <property type="evidence" value="ECO:0007669"/>
    <property type="project" value="UniProtKB-UniRule"/>
</dbReference>
<evidence type="ECO:0000256" key="3">
    <source>
        <dbReference type="ARBA" id="ARBA00022618"/>
    </source>
</evidence>
<dbReference type="GO" id="GO:0047480">
    <property type="term" value="F:UDP-N-acetylmuramoyl-tripeptide-D-alanyl-D-alanine ligase activity"/>
    <property type="evidence" value="ECO:0007669"/>
    <property type="project" value="UniProtKB-UniRule"/>
</dbReference>
<evidence type="ECO:0000313" key="15">
    <source>
        <dbReference type="EMBL" id="QDJ14243.1"/>
    </source>
</evidence>
<evidence type="ECO:0000259" key="14">
    <source>
        <dbReference type="Pfam" id="PF08245"/>
    </source>
</evidence>
<evidence type="ECO:0000256" key="6">
    <source>
        <dbReference type="ARBA" id="ARBA00022960"/>
    </source>
</evidence>
<dbReference type="SUPFAM" id="SSF63418">
    <property type="entry name" value="MurE/MurF N-terminal domain"/>
    <property type="match status" value="1"/>
</dbReference>
<dbReference type="Gene3D" id="3.40.1190.10">
    <property type="entry name" value="Mur-like, catalytic domain"/>
    <property type="match status" value="1"/>
</dbReference>
<dbReference type="EC" id="6.3.2.10" evidence="10 11"/>
<dbReference type="UniPathway" id="UPA00219"/>
<feature type="domain" description="Mur ligase N-terminal catalytic" evidence="12">
    <location>
        <begin position="34"/>
        <end position="83"/>
    </location>
</feature>
<dbReference type="GO" id="GO:0008360">
    <property type="term" value="P:regulation of cell shape"/>
    <property type="evidence" value="ECO:0007669"/>
    <property type="project" value="UniProtKB-KW"/>
</dbReference>
<dbReference type="InterPro" id="IPR035911">
    <property type="entry name" value="MurE/MurF_N"/>
</dbReference>
<feature type="binding site" evidence="10">
    <location>
        <begin position="113"/>
        <end position="119"/>
    </location>
    <ligand>
        <name>ATP</name>
        <dbReference type="ChEBI" id="CHEBI:30616"/>
    </ligand>
</feature>
<evidence type="ECO:0000256" key="5">
    <source>
        <dbReference type="ARBA" id="ARBA00022840"/>
    </source>
</evidence>
<feature type="domain" description="Mur ligase central" evidence="14">
    <location>
        <begin position="111"/>
        <end position="302"/>
    </location>
</feature>
<protein>
    <recommendedName>
        <fullName evidence="10 11">UDP-N-acetylmuramoyl-tripeptide--D-alanyl-D-alanine ligase</fullName>
        <ecNumber evidence="10 11">6.3.2.10</ecNumber>
    </recommendedName>
    <alternativeName>
        <fullName evidence="10">D-alanyl-D-alanine-adding enzyme</fullName>
    </alternativeName>
</protein>
<comment type="catalytic activity">
    <reaction evidence="10 11">
        <text>D-alanyl-D-alanine + UDP-N-acetyl-alpha-D-muramoyl-L-alanyl-gamma-D-glutamyl-meso-2,6-diaminopimelate + ATP = UDP-N-acetyl-alpha-D-muramoyl-L-alanyl-gamma-D-glutamyl-meso-2,6-diaminopimeloyl-D-alanyl-D-alanine + ADP + phosphate + H(+)</text>
        <dbReference type="Rhea" id="RHEA:28374"/>
        <dbReference type="ChEBI" id="CHEBI:15378"/>
        <dbReference type="ChEBI" id="CHEBI:30616"/>
        <dbReference type="ChEBI" id="CHEBI:43474"/>
        <dbReference type="ChEBI" id="CHEBI:57822"/>
        <dbReference type="ChEBI" id="CHEBI:61386"/>
        <dbReference type="ChEBI" id="CHEBI:83905"/>
        <dbReference type="ChEBI" id="CHEBI:456216"/>
        <dbReference type="EC" id="6.3.2.10"/>
    </reaction>
</comment>
<dbReference type="RefSeq" id="WP_261919674.1">
    <property type="nucleotide sequence ID" value="NZ_CP022011.1"/>
</dbReference>
<evidence type="ECO:0000256" key="9">
    <source>
        <dbReference type="ARBA" id="ARBA00023316"/>
    </source>
</evidence>
<dbReference type="HAMAP" id="MF_02019">
    <property type="entry name" value="MurF"/>
    <property type="match status" value="1"/>
</dbReference>
<dbReference type="InterPro" id="IPR036615">
    <property type="entry name" value="Mur_ligase_C_dom_sf"/>
</dbReference>
<dbReference type="GO" id="GO:0005524">
    <property type="term" value="F:ATP binding"/>
    <property type="evidence" value="ECO:0007669"/>
    <property type="project" value="UniProtKB-UniRule"/>
</dbReference>
<evidence type="ECO:0000256" key="2">
    <source>
        <dbReference type="ARBA" id="ARBA00022598"/>
    </source>
</evidence>
<dbReference type="SUPFAM" id="SSF53244">
    <property type="entry name" value="MurD-like peptide ligases, peptide-binding domain"/>
    <property type="match status" value="1"/>
</dbReference>
<comment type="pathway">
    <text evidence="10 11">Cell wall biogenesis; peptidoglycan biosynthesis.</text>
</comment>
<dbReference type="PANTHER" id="PTHR43024">
    <property type="entry name" value="UDP-N-ACETYLMURAMOYL-TRIPEPTIDE--D-ALANYL-D-ALANINE LIGASE"/>
    <property type="match status" value="1"/>
</dbReference>
<feature type="domain" description="Mur ligase C-terminal" evidence="13">
    <location>
        <begin position="334"/>
        <end position="448"/>
    </location>
</feature>
<dbReference type="GO" id="GO:0005737">
    <property type="term" value="C:cytoplasm"/>
    <property type="evidence" value="ECO:0007669"/>
    <property type="project" value="UniProtKB-SubCell"/>
</dbReference>
<evidence type="ECO:0000256" key="7">
    <source>
        <dbReference type="ARBA" id="ARBA00022984"/>
    </source>
</evidence>
<sequence>MIQLKLATVAEILTARLVATQEDSQLEVVEVSTDTRRGCHQGLFFALKGDNFDGHHYLDEAIKQGAVAVVVEREIKLASSIPQLVVTDTKLALGRLAAWLRKKINPQVVAITGSSGKTSVKELTAAILQKFAGNEQVLFTAGNFNNDIGVPLTLLCLTEQHRYAVVELGANHLGEIAYTTNLAYPNAALVNNVASAHLAGFGSLKGVATAKGEIYCGLSATGSAIYNLDCHYLPLWQENIGDRPLFSFSLKNKQADFYADNIKIMPTGSCFDLIAKGERITINLPYIGVHNISNALAATALAMAVGADLKAVKQGLETPVKVKGRLYPYQLTPELLVFDDSYNANVDSLKAAITVLQQAKQQVKILVVGDMAELGESSQACHQQVACYAQQAELSAVFSYGQESAVISQQCHGQHFSDKKVLSRSLLQFITEQLEKKQQVVVLVKGSRRTQMEDVVESIKGHFVC</sequence>
<keyword evidence="9 10" id="KW-0961">Cell wall biogenesis/degradation</keyword>
<evidence type="ECO:0000259" key="12">
    <source>
        <dbReference type="Pfam" id="PF01225"/>
    </source>
</evidence>
<organism evidence="15 16">
    <name type="scientific">Mergibacter septicus</name>
    <dbReference type="NCBI Taxonomy" id="221402"/>
    <lineage>
        <taxon>Bacteria</taxon>
        <taxon>Pseudomonadati</taxon>
        <taxon>Pseudomonadota</taxon>
        <taxon>Gammaproteobacteria</taxon>
        <taxon>Pasteurellales</taxon>
        <taxon>Pasteurellaceae</taxon>
        <taxon>Mergibacter</taxon>
    </lineage>
</organism>
<keyword evidence="4 10" id="KW-0547">Nucleotide-binding</keyword>
<dbReference type="InterPro" id="IPR036565">
    <property type="entry name" value="Mur-like_cat_sf"/>
</dbReference>
<evidence type="ECO:0000256" key="10">
    <source>
        <dbReference type="HAMAP-Rule" id="MF_02019"/>
    </source>
</evidence>
<dbReference type="EMBL" id="CP022011">
    <property type="protein sequence ID" value="QDJ14243.1"/>
    <property type="molecule type" value="Genomic_DNA"/>
</dbReference>
<dbReference type="AlphaFoldDB" id="A0A8E3MFA1"/>
<keyword evidence="16" id="KW-1185">Reference proteome</keyword>
<evidence type="ECO:0000256" key="1">
    <source>
        <dbReference type="ARBA" id="ARBA00022490"/>
    </source>
</evidence>
<name>A0A8E3MFA1_9PAST</name>
<accession>A0A8E3MFA1</accession>
<comment type="similarity">
    <text evidence="10">Belongs to the MurCDEF family. MurF subfamily.</text>
</comment>
<keyword evidence="5 10" id="KW-0067">ATP-binding</keyword>
<dbReference type="GO" id="GO:0071555">
    <property type="term" value="P:cell wall organization"/>
    <property type="evidence" value="ECO:0007669"/>
    <property type="project" value="UniProtKB-KW"/>
</dbReference>
<reference evidence="15" key="1">
    <citation type="submission" date="2017-06" db="EMBL/GenBank/DDBJ databases">
        <title>Genome sequencing of pathogenic and non-pathogenic strains within Bisgaard taxon 40.</title>
        <authorList>
            <person name="Ladner J.T."/>
            <person name="Lovett S.P."/>
            <person name="Koroleva G."/>
            <person name="Lorch J.M."/>
        </authorList>
    </citation>
    <scope>NUCLEOTIDE SEQUENCE</scope>
    <source>
        <strain evidence="15">27576-1-I1</strain>
    </source>
</reference>
<gene>
    <name evidence="10 15" type="primary">murF</name>
    <name evidence="15" type="ORF">CEP48_01880</name>
</gene>
<dbReference type="InterPro" id="IPR000713">
    <property type="entry name" value="Mur_ligase_N"/>
</dbReference>
<dbReference type="InterPro" id="IPR005863">
    <property type="entry name" value="UDP-N-AcMur_synth"/>
</dbReference>
<dbReference type="Pfam" id="PF01225">
    <property type="entry name" value="Mur_ligase"/>
    <property type="match status" value="1"/>
</dbReference>
<dbReference type="InterPro" id="IPR013221">
    <property type="entry name" value="Mur_ligase_cen"/>
</dbReference>
<keyword evidence="8 10" id="KW-0131">Cell cycle</keyword>
<evidence type="ECO:0000256" key="11">
    <source>
        <dbReference type="RuleBase" id="RU004136"/>
    </source>
</evidence>
<evidence type="ECO:0000259" key="13">
    <source>
        <dbReference type="Pfam" id="PF02875"/>
    </source>
</evidence>
<dbReference type="NCBIfam" id="TIGR01143">
    <property type="entry name" value="murF"/>
    <property type="match status" value="1"/>
</dbReference>
<dbReference type="Pfam" id="PF02875">
    <property type="entry name" value="Mur_ligase_C"/>
    <property type="match status" value="1"/>
</dbReference>
<evidence type="ECO:0000313" key="16">
    <source>
        <dbReference type="Proteomes" id="UP000955338"/>
    </source>
</evidence>
<dbReference type="Gene3D" id="3.40.1390.10">
    <property type="entry name" value="MurE/MurF, N-terminal domain"/>
    <property type="match status" value="1"/>
</dbReference>
<dbReference type="PANTHER" id="PTHR43024:SF1">
    <property type="entry name" value="UDP-N-ACETYLMURAMOYL-TRIPEPTIDE--D-ALANYL-D-ALANINE LIGASE"/>
    <property type="match status" value="1"/>
</dbReference>
<dbReference type="Pfam" id="PF08245">
    <property type="entry name" value="Mur_ligase_M"/>
    <property type="match status" value="1"/>
</dbReference>
<evidence type="ECO:0000256" key="8">
    <source>
        <dbReference type="ARBA" id="ARBA00023306"/>
    </source>
</evidence>
<dbReference type="GO" id="GO:0051301">
    <property type="term" value="P:cell division"/>
    <property type="evidence" value="ECO:0007669"/>
    <property type="project" value="UniProtKB-KW"/>
</dbReference>
<proteinExistence type="inferred from homology"/>
<dbReference type="InterPro" id="IPR004101">
    <property type="entry name" value="Mur_ligase_C"/>
</dbReference>
<dbReference type="SUPFAM" id="SSF53623">
    <property type="entry name" value="MurD-like peptide ligases, catalytic domain"/>
    <property type="match status" value="1"/>
</dbReference>
<evidence type="ECO:0000256" key="4">
    <source>
        <dbReference type="ARBA" id="ARBA00022741"/>
    </source>
</evidence>
<comment type="subcellular location">
    <subcellularLocation>
        <location evidence="10 11">Cytoplasm</location>
    </subcellularLocation>
</comment>
<keyword evidence="2 10" id="KW-0436">Ligase</keyword>
<dbReference type="Proteomes" id="UP000955338">
    <property type="component" value="Chromosome"/>
</dbReference>
<keyword evidence="7 10" id="KW-0573">Peptidoglycan synthesis</keyword>